<evidence type="ECO:0000256" key="1">
    <source>
        <dbReference type="ARBA" id="ARBA00008791"/>
    </source>
</evidence>
<dbReference type="Gene3D" id="3.40.50.620">
    <property type="entry name" value="HUPs"/>
    <property type="match status" value="2"/>
</dbReference>
<keyword evidence="4" id="KW-1185">Reference proteome</keyword>
<organism evidence="3 4">
    <name type="scientific">Streptomyces kaempferi</name>
    <dbReference type="NCBI Taxonomy" id="333725"/>
    <lineage>
        <taxon>Bacteria</taxon>
        <taxon>Bacillati</taxon>
        <taxon>Actinomycetota</taxon>
        <taxon>Actinomycetes</taxon>
        <taxon>Kitasatosporales</taxon>
        <taxon>Streptomycetaceae</taxon>
        <taxon>Streptomyces</taxon>
    </lineage>
</organism>
<comment type="similarity">
    <text evidence="1">Belongs to the universal stress protein A family.</text>
</comment>
<evidence type="ECO:0000313" key="3">
    <source>
        <dbReference type="EMBL" id="MFD1310314.1"/>
    </source>
</evidence>
<name>A0ABW3XMJ2_9ACTN</name>
<dbReference type="SUPFAM" id="SSF52402">
    <property type="entry name" value="Adenine nucleotide alpha hydrolases-like"/>
    <property type="match status" value="2"/>
</dbReference>
<evidence type="ECO:0000313" key="4">
    <source>
        <dbReference type="Proteomes" id="UP001597058"/>
    </source>
</evidence>
<dbReference type="Proteomes" id="UP001597058">
    <property type="component" value="Unassembled WGS sequence"/>
</dbReference>
<dbReference type="InterPro" id="IPR014729">
    <property type="entry name" value="Rossmann-like_a/b/a_fold"/>
</dbReference>
<dbReference type="EMBL" id="JBHTMM010000050">
    <property type="protein sequence ID" value="MFD1310314.1"/>
    <property type="molecule type" value="Genomic_DNA"/>
</dbReference>
<dbReference type="Pfam" id="PF00582">
    <property type="entry name" value="Usp"/>
    <property type="match status" value="2"/>
</dbReference>
<dbReference type="InterPro" id="IPR006016">
    <property type="entry name" value="UspA"/>
</dbReference>
<gene>
    <name evidence="3" type="ORF">ACFQ5X_31255</name>
</gene>
<sequence>MQRLTRSHALQAAKGGGDVTLPLVVGVDGSDSSLLAIDWAVDEAARHGVSLRLVYASLWERYEVPLPFTGLERSAEQMLAEHIVASGAERAERRNPEVKVTTDIIQEEAAGALVRESDGAFTLVTGSRGRGELKGMLLGSVGLAVAGRARCPVIVVRGDRAGTVGTHERILLGLGDTDTSAEAVRFAFREAEVRGCVLDVVRAWRSPVHPEEPGHAPGEELFAPLGDAIAEHPRVRTIRTAVEGPAGKVLVRRSAAADLVVAGARHRTGHVGLQLGCVNHILLHHAQCPVAVVPQRP</sequence>
<protein>
    <submittedName>
        <fullName evidence="3">Universal stress protein</fullName>
    </submittedName>
</protein>
<feature type="domain" description="UspA" evidence="2">
    <location>
        <begin position="168"/>
        <end position="294"/>
    </location>
</feature>
<dbReference type="RefSeq" id="WP_381237744.1">
    <property type="nucleotide sequence ID" value="NZ_JBHSKH010000050.1"/>
</dbReference>
<dbReference type="InterPro" id="IPR006015">
    <property type="entry name" value="Universal_stress_UspA"/>
</dbReference>
<dbReference type="PRINTS" id="PR01438">
    <property type="entry name" value="UNVRSLSTRESS"/>
</dbReference>
<proteinExistence type="inferred from homology"/>
<dbReference type="PANTHER" id="PTHR46268:SF6">
    <property type="entry name" value="UNIVERSAL STRESS PROTEIN UP12"/>
    <property type="match status" value="1"/>
</dbReference>
<reference evidence="4" key="1">
    <citation type="journal article" date="2019" name="Int. J. Syst. Evol. Microbiol.">
        <title>The Global Catalogue of Microorganisms (GCM) 10K type strain sequencing project: providing services to taxonomists for standard genome sequencing and annotation.</title>
        <authorList>
            <consortium name="The Broad Institute Genomics Platform"/>
            <consortium name="The Broad Institute Genome Sequencing Center for Infectious Disease"/>
            <person name="Wu L."/>
            <person name="Ma J."/>
        </authorList>
    </citation>
    <scope>NUCLEOTIDE SEQUENCE [LARGE SCALE GENOMIC DNA]</scope>
    <source>
        <strain evidence="4">CGMCC 4.7020</strain>
    </source>
</reference>
<accession>A0ABW3XMJ2</accession>
<feature type="domain" description="UspA" evidence="2">
    <location>
        <begin position="23"/>
        <end position="157"/>
    </location>
</feature>
<evidence type="ECO:0000259" key="2">
    <source>
        <dbReference type="Pfam" id="PF00582"/>
    </source>
</evidence>
<dbReference type="PANTHER" id="PTHR46268">
    <property type="entry name" value="STRESS RESPONSE PROTEIN NHAX"/>
    <property type="match status" value="1"/>
</dbReference>
<comment type="caution">
    <text evidence="3">The sequence shown here is derived from an EMBL/GenBank/DDBJ whole genome shotgun (WGS) entry which is preliminary data.</text>
</comment>